<sequence>MSTQVAASNAIITRELFDAFLRGDIPYILNHLDENCQWNVMGAPLLPHAGKYIGSGTGLFFTKLNEDFEFPTFEVQDIYEVNDTDVITTGHIVARSIKTGKTAESPFMMLNRYKNGKVVYFQNYVDSAALAQTLK</sequence>
<dbReference type="Gene3D" id="3.10.450.50">
    <property type="match status" value="1"/>
</dbReference>
<evidence type="ECO:0000259" key="1">
    <source>
        <dbReference type="Pfam" id="PF12680"/>
    </source>
</evidence>
<dbReference type="InterPro" id="IPR037401">
    <property type="entry name" value="SnoaL-like"/>
</dbReference>
<organism evidence="2 3">
    <name type="scientific">Paraflavisolibacter caeni</name>
    <dbReference type="NCBI Taxonomy" id="2982496"/>
    <lineage>
        <taxon>Bacteria</taxon>
        <taxon>Pseudomonadati</taxon>
        <taxon>Bacteroidota</taxon>
        <taxon>Chitinophagia</taxon>
        <taxon>Chitinophagales</taxon>
        <taxon>Chitinophagaceae</taxon>
        <taxon>Paraflavisolibacter</taxon>
    </lineage>
</organism>
<keyword evidence="3" id="KW-1185">Reference proteome</keyword>
<evidence type="ECO:0000313" key="3">
    <source>
        <dbReference type="Proteomes" id="UP001155483"/>
    </source>
</evidence>
<comment type="caution">
    <text evidence="2">The sequence shown here is derived from an EMBL/GenBank/DDBJ whole genome shotgun (WGS) entry which is preliminary data.</text>
</comment>
<dbReference type="Pfam" id="PF12680">
    <property type="entry name" value="SnoaL_2"/>
    <property type="match status" value="1"/>
</dbReference>
<reference evidence="2" key="1">
    <citation type="submission" date="2022-09" db="EMBL/GenBank/DDBJ databases">
        <authorList>
            <person name="Yuan C."/>
            <person name="Ke Z."/>
        </authorList>
    </citation>
    <scope>NUCLEOTIDE SEQUENCE</scope>
    <source>
        <strain evidence="2">LB-8</strain>
    </source>
</reference>
<dbReference type="InterPro" id="IPR032710">
    <property type="entry name" value="NTF2-like_dom_sf"/>
</dbReference>
<dbReference type="RefSeq" id="WP_279298666.1">
    <property type="nucleotide sequence ID" value="NZ_JAOTIF010000019.1"/>
</dbReference>
<dbReference type="PANTHER" id="PTHR41252:SF1">
    <property type="entry name" value="BLR2505 PROTEIN"/>
    <property type="match status" value="1"/>
</dbReference>
<feature type="domain" description="SnoaL-like" evidence="1">
    <location>
        <begin position="14"/>
        <end position="120"/>
    </location>
</feature>
<dbReference type="EMBL" id="JAOTIF010000019">
    <property type="protein sequence ID" value="MCU7551227.1"/>
    <property type="molecule type" value="Genomic_DNA"/>
</dbReference>
<dbReference type="Proteomes" id="UP001155483">
    <property type="component" value="Unassembled WGS sequence"/>
</dbReference>
<evidence type="ECO:0000313" key="2">
    <source>
        <dbReference type="EMBL" id="MCU7551227.1"/>
    </source>
</evidence>
<dbReference type="SUPFAM" id="SSF54427">
    <property type="entry name" value="NTF2-like"/>
    <property type="match status" value="1"/>
</dbReference>
<dbReference type="AlphaFoldDB" id="A0A9X3BIE8"/>
<gene>
    <name evidence="2" type="ORF">OCK74_19050</name>
</gene>
<name>A0A9X3BIE8_9BACT</name>
<dbReference type="PANTHER" id="PTHR41252">
    <property type="entry name" value="BLR2505 PROTEIN"/>
    <property type="match status" value="1"/>
</dbReference>
<accession>A0A9X3BIE8</accession>
<protein>
    <submittedName>
        <fullName evidence="2">Nuclear transport factor 2 family protein</fullName>
    </submittedName>
</protein>
<reference evidence="2" key="2">
    <citation type="submission" date="2023-04" db="EMBL/GenBank/DDBJ databases">
        <title>Paracnuella aquatica gen. nov., sp. nov., a member of the family Chitinophagaceae isolated from a hot spring.</title>
        <authorList>
            <person name="Wang C."/>
        </authorList>
    </citation>
    <scope>NUCLEOTIDE SEQUENCE</scope>
    <source>
        <strain evidence="2">LB-8</strain>
    </source>
</reference>
<proteinExistence type="predicted"/>